<keyword evidence="3" id="KW-1185">Reference proteome</keyword>
<reference evidence="2" key="1">
    <citation type="journal article" date="2023" name="Access Microbiol">
        <title>De-novo genome assembly for Akanthomyces muscarius, a biocontrol agent of insect agricultural pests.</title>
        <authorList>
            <person name="Erdos Z."/>
            <person name="Studholme D.J."/>
            <person name="Raymond B."/>
            <person name="Sharma M."/>
        </authorList>
    </citation>
    <scope>NUCLEOTIDE SEQUENCE</scope>
    <source>
        <strain evidence="2">Ve6</strain>
    </source>
</reference>
<evidence type="ECO:0000256" key="1">
    <source>
        <dbReference type="SAM" id="MobiDB-lite"/>
    </source>
</evidence>
<accession>A0A9W8UP01</accession>
<gene>
    <name evidence="2" type="ORF">LMH87_009051</name>
</gene>
<dbReference type="KEGG" id="amus:LMH87_009051"/>
<protein>
    <submittedName>
        <fullName evidence="2">Uncharacterized protein</fullName>
    </submittedName>
</protein>
<comment type="caution">
    <text evidence="2">The sequence shown here is derived from an EMBL/GenBank/DDBJ whole genome shotgun (WGS) entry which is preliminary data.</text>
</comment>
<evidence type="ECO:0000313" key="3">
    <source>
        <dbReference type="Proteomes" id="UP001144673"/>
    </source>
</evidence>
<proteinExistence type="predicted"/>
<dbReference type="GeneID" id="80896210"/>
<feature type="region of interest" description="Disordered" evidence="1">
    <location>
        <begin position="57"/>
        <end position="85"/>
    </location>
</feature>
<sequence length="85" mass="9498">MAERTNRVPPREDGTLFHIWQFTRITRTTSGSMLPTASNPMCSRYLSCQADRPPWPRLASNTMAAGGGAIGARDGQVRHDRRKVQ</sequence>
<dbReference type="AlphaFoldDB" id="A0A9W8UP01"/>
<dbReference type="RefSeq" id="XP_056056896.1">
    <property type="nucleotide sequence ID" value="XM_056202321.1"/>
</dbReference>
<dbReference type="EMBL" id="JAJHUN010000006">
    <property type="protein sequence ID" value="KAJ4158529.1"/>
    <property type="molecule type" value="Genomic_DNA"/>
</dbReference>
<evidence type="ECO:0000313" key="2">
    <source>
        <dbReference type="EMBL" id="KAJ4158529.1"/>
    </source>
</evidence>
<organism evidence="2 3">
    <name type="scientific">Akanthomyces muscarius</name>
    <name type="common">Entomopathogenic fungus</name>
    <name type="synonym">Lecanicillium muscarium</name>
    <dbReference type="NCBI Taxonomy" id="2231603"/>
    <lineage>
        <taxon>Eukaryota</taxon>
        <taxon>Fungi</taxon>
        <taxon>Dikarya</taxon>
        <taxon>Ascomycota</taxon>
        <taxon>Pezizomycotina</taxon>
        <taxon>Sordariomycetes</taxon>
        <taxon>Hypocreomycetidae</taxon>
        <taxon>Hypocreales</taxon>
        <taxon>Cordycipitaceae</taxon>
        <taxon>Akanthomyces</taxon>
    </lineage>
</organism>
<dbReference type="Proteomes" id="UP001144673">
    <property type="component" value="Unassembled WGS sequence"/>
</dbReference>
<name>A0A9W8UP01_AKAMU</name>